<evidence type="ECO:0000313" key="1">
    <source>
        <dbReference type="EMBL" id="KAH3752135.1"/>
    </source>
</evidence>
<name>A0A9D4DPN2_DREPO</name>
<reference evidence="1" key="2">
    <citation type="submission" date="2020-11" db="EMBL/GenBank/DDBJ databases">
        <authorList>
            <person name="McCartney M.A."/>
            <person name="Auch B."/>
            <person name="Kono T."/>
            <person name="Mallez S."/>
            <person name="Becker A."/>
            <person name="Gohl D.M."/>
            <person name="Silverstein K.A.T."/>
            <person name="Koren S."/>
            <person name="Bechman K.B."/>
            <person name="Herman A."/>
            <person name="Abrahante J.E."/>
            <person name="Garbe J."/>
        </authorList>
    </citation>
    <scope>NUCLEOTIDE SEQUENCE</scope>
    <source>
        <strain evidence="1">Duluth1</strain>
        <tissue evidence="1">Whole animal</tissue>
    </source>
</reference>
<evidence type="ECO:0000313" key="2">
    <source>
        <dbReference type="Proteomes" id="UP000828390"/>
    </source>
</evidence>
<organism evidence="1 2">
    <name type="scientific">Dreissena polymorpha</name>
    <name type="common">Zebra mussel</name>
    <name type="synonym">Mytilus polymorpha</name>
    <dbReference type="NCBI Taxonomy" id="45954"/>
    <lineage>
        <taxon>Eukaryota</taxon>
        <taxon>Metazoa</taxon>
        <taxon>Spiralia</taxon>
        <taxon>Lophotrochozoa</taxon>
        <taxon>Mollusca</taxon>
        <taxon>Bivalvia</taxon>
        <taxon>Autobranchia</taxon>
        <taxon>Heteroconchia</taxon>
        <taxon>Euheterodonta</taxon>
        <taxon>Imparidentia</taxon>
        <taxon>Neoheterodontei</taxon>
        <taxon>Myida</taxon>
        <taxon>Dreissenoidea</taxon>
        <taxon>Dreissenidae</taxon>
        <taxon>Dreissena</taxon>
    </lineage>
</organism>
<dbReference type="Proteomes" id="UP000828390">
    <property type="component" value="Unassembled WGS sequence"/>
</dbReference>
<reference evidence="1" key="1">
    <citation type="journal article" date="2019" name="bioRxiv">
        <title>The Genome of the Zebra Mussel, Dreissena polymorpha: A Resource for Invasive Species Research.</title>
        <authorList>
            <person name="McCartney M.A."/>
            <person name="Auch B."/>
            <person name="Kono T."/>
            <person name="Mallez S."/>
            <person name="Zhang Y."/>
            <person name="Obille A."/>
            <person name="Becker A."/>
            <person name="Abrahante J.E."/>
            <person name="Garbe J."/>
            <person name="Badalamenti J.P."/>
            <person name="Herman A."/>
            <person name="Mangelson H."/>
            <person name="Liachko I."/>
            <person name="Sullivan S."/>
            <person name="Sone E.D."/>
            <person name="Koren S."/>
            <person name="Silverstein K.A.T."/>
            <person name="Beckman K.B."/>
            <person name="Gohl D.M."/>
        </authorList>
    </citation>
    <scope>NUCLEOTIDE SEQUENCE</scope>
    <source>
        <strain evidence="1">Duluth1</strain>
        <tissue evidence="1">Whole animal</tissue>
    </source>
</reference>
<proteinExistence type="predicted"/>
<gene>
    <name evidence="1" type="ORF">DPMN_186747</name>
</gene>
<sequence>MEDCLGISCRCTCPDGLADCLALFGSLLRCPDGLVTVVNCLELSCRCAAGLGDWHRCTLSGSLLQLPRWY</sequence>
<dbReference type="EMBL" id="JAIWYP010000010">
    <property type="protein sequence ID" value="KAH3752135.1"/>
    <property type="molecule type" value="Genomic_DNA"/>
</dbReference>
<protein>
    <submittedName>
        <fullName evidence="1">Uncharacterized protein</fullName>
    </submittedName>
</protein>
<keyword evidence="2" id="KW-1185">Reference proteome</keyword>
<dbReference type="AlphaFoldDB" id="A0A9D4DPN2"/>
<accession>A0A9D4DPN2</accession>
<comment type="caution">
    <text evidence="1">The sequence shown here is derived from an EMBL/GenBank/DDBJ whole genome shotgun (WGS) entry which is preliminary data.</text>
</comment>